<reference evidence="1 2" key="1">
    <citation type="submission" date="2023-01" db="EMBL/GenBank/DDBJ databases">
        <title>Analysis of 21 Apiospora genomes using comparative genomics revels a genus with tremendous synthesis potential of carbohydrate active enzymes and secondary metabolites.</title>
        <authorList>
            <person name="Sorensen T."/>
        </authorList>
    </citation>
    <scope>NUCLEOTIDE SEQUENCE [LARGE SCALE GENOMIC DNA]</scope>
    <source>
        <strain evidence="1 2">CBS 135458</strain>
    </source>
</reference>
<accession>A0ABR1T8Z7</accession>
<keyword evidence="2" id="KW-1185">Reference proteome</keyword>
<dbReference type="EMBL" id="JAQQWL010000013">
    <property type="protein sequence ID" value="KAK8043079.1"/>
    <property type="molecule type" value="Genomic_DNA"/>
</dbReference>
<protein>
    <submittedName>
        <fullName evidence="1">Uncharacterized protein</fullName>
    </submittedName>
</protein>
<organism evidence="1 2">
    <name type="scientific">Apiospora phragmitis</name>
    <dbReference type="NCBI Taxonomy" id="2905665"/>
    <lineage>
        <taxon>Eukaryota</taxon>
        <taxon>Fungi</taxon>
        <taxon>Dikarya</taxon>
        <taxon>Ascomycota</taxon>
        <taxon>Pezizomycotina</taxon>
        <taxon>Sordariomycetes</taxon>
        <taxon>Xylariomycetidae</taxon>
        <taxon>Amphisphaeriales</taxon>
        <taxon>Apiosporaceae</taxon>
        <taxon>Apiospora</taxon>
    </lineage>
</organism>
<dbReference type="Proteomes" id="UP001480595">
    <property type="component" value="Unassembled WGS sequence"/>
</dbReference>
<evidence type="ECO:0000313" key="1">
    <source>
        <dbReference type="EMBL" id="KAK8043079.1"/>
    </source>
</evidence>
<proteinExistence type="predicted"/>
<sequence length="135" mass="15853">MSYDEDVEVVPLLWVSALLTEKFWTTEVAKHGCKALIMPRFVKVARHFSKTGASTKSITAAKALLEVDTPLDSLKERLRTTALDFNRRVHSWVGRRPWYQEEKFKWFISPWKTETWRPAIKQFKIAHALKYQVEC</sequence>
<evidence type="ECO:0000313" key="2">
    <source>
        <dbReference type="Proteomes" id="UP001480595"/>
    </source>
</evidence>
<dbReference type="GeneID" id="92098034"/>
<comment type="caution">
    <text evidence="1">The sequence shown here is derived from an EMBL/GenBank/DDBJ whole genome shotgun (WGS) entry which is preliminary data.</text>
</comment>
<gene>
    <name evidence="1" type="ORF">PG994_013562</name>
</gene>
<dbReference type="RefSeq" id="XP_066709932.1">
    <property type="nucleotide sequence ID" value="XM_066864971.1"/>
</dbReference>
<name>A0ABR1T8Z7_9PEZI</name>